<dbReference type="Gene3D" id="2.60.40.1530">
    <property type="entry name" value="ntegrin, alpha v. Chain A, domain 4"/>
    <property type="match status" value="1"/>
</dbReference>
<evidence type="ECO:0000313" key="6">
    <source>
        <dbReference type="EMBL" id="MEQ2198252.1"/>
    </source>
</evidence>
<accession>A0ABV0QRX2</accession>
<dbReference type="InterPro" id="IPR032695">
    <property type="entry name" value="Integrin_dom_sf"/>
</dbReference>
<name>A0ABV0QRX2_9TELE</name>
<keyword evidence="4" id="KW-0325">Glycoprotein</keyword>
<dbReference type="SUPFAM" id="SSF69179">
    <property type="entry name" value="Integrin domains"/>
    <property type="match status" value="1"/>
</dbReference>
<dbReference type="Proteomes" id="UP001434883">
    <property type="component" value="Unassembled WGS sequence"/>
</dbReference>
<keyword evidence="7" id="KW-1185">Reference proteome</keyword>
<proteinExistence type="predicted"/>
<evidence type="ECO:0000256" key="3">
    <source>
        <dbReference type="ARBA" id="ARBA00023136"/>
    </source>
</evidence>
<dbReference type="EMBL" id="JAHRIN010019032">
    <property type="protein sequence ID" value="MEQ2198252.1"/>
    <property type="molecule type" value="Genomic_DNA"/>
</dbReference>
<evidence type="ECO:0000256" key="2">
    <source>
        <dbReference type="ARBA" id="ARBA00023037"/>
    </source>
</evidence>
<dbReference type="Pfam" id="PF20806">
    <property type="entry name" value="Integrin_A_Ig_3"/>
    <property type="match status" value="1"/>
</dbReference>
<gene>
    <name evidence="6" type="ORF">XENOCAPTIV_010081</name>
</gene>
<reference evidence="6 7" key="1">
    <citation type="submission" date="2021-06" db="EMBL/GenBank/DDBJ databases">
        <authorList>
            <person name="Palmer J.M."/>
        </authorList>
    </citation>
    <scope>NUCLEOTIDE SEQUENCE [LARGE SCALE GENOMIC DNA]</scope>
    <source>
        <strain evidence="6 7">XC_2019</strain>
        <tissue evidence="6">Muscle</tissue>
    </source>
</reference>
<organism evidence="6 7">
    <name type="scientific">Xenoophorus captivus</name>
    <dbReference type="NCBI Taxonomy" id="1517983"/>
    <lineage>
        <taxon>Eukaryota</taxon>
        <taxon>Metazoa</taxon>
        <taxon>Chordata</taxon>
        <taxon>Craniata</taxon>
        <taxon>Vertebrata</taxon>
        <taxon>Euteleostomi</taxon>
        <taxon>Actinopterygii</taxon>
        <taxon>Neopterygii</taxon>
        <taxon>Teleostei</taxon>
        <taxon>Neoteleostei</taxon>
        <taxon>Acanthomorphata</taxon>
        <taxon>Ovalentaria</taxon>
        <taxon>Atherinomorphae</taxon>
        <taxon>Cyprinodontiformes</taxon>
        <taxon>Goodeidae</taxon>
        <taxon>Xenoophorus</taxon>
    </lineage>
</organism>
<dbReference type="InterPro" id="IPR048286">
    <property type="entry name" value="Integrin_alpha_Ig-like_3"/>
</dbReference>
<sequence>LSTTTRRWWSRLMSSCRGEFSIKDSIICTSGTLFSLQILRPHALISLLLFSSVSRPDKVFFPPANWKVPKNYGVEQDVGPALVNNGPSRISSTLLELRCPLRIQGRSLLYPLEFFTEGPINCTTDKNMNHLKLKVSISHAHAHLFGSNGAKLEILLHPDYQGFDHIHLLLLASQPHP</sequence>
<evidence type="ECO:0000256" key="4">
    <source>
        <dbReference type="ARBA" id="ARBA00023180"/>
    </source>
</evidence>
<protein>
    <recommendedName>
        <fullName evidence="5">Integrin alpha third immunoglobulin-like domain-containing protein</fullName>
    </recommendedName>
</protein>
<feature type="domain" description="Integrin alpha third immunoglobulin-like" evidence="5">
    <location>
        <begin position="50"/>
        <end position="141"/>
    </location>
</feature>
<comment type="subcellular location">
    <subcellularLocation>
        <location evidence="1">Membrane</location>
        <topology evidence="1">Single-pass type I membrane protein</topology>
    </subcellularLocation>
</comment>
<comment type="caution">
    <text evidence="6">The sequence shown here is derived from an EMBL/GenBank/DDBJ whole genome shotgun (WGS) entry which is preliminary data.</text>
</comment>
<evidence type="ECO:0000256" key="1">
    <source>
        <dbReference type="ARBA" id="ARBA00004479"/>
    </source>
</evidence>
<keyword evidence="2" id="KW-0401">Integrin</keyword>
<keyword evidence="3" id="KW-0472">Membrane</keyword>
<feature type="non-terminal residue" evidence="6">
    <location>
        <position position="1"/>
    </location>
</feature>
<evidence type="ECO:0000259" key="5">
    <source>
        <dbReference type="Pfam" id="PF20806"/>
    </source>
</evidence>
<evidence type="ECO:0000313" key="7">
    <source>
        <dbReference type="Proteomes" id="UP001434883"/>
    </source>
</evidence>